<keyword evidence="2" id="KW-1185">Reference proteome</keyword>
<evidence type="ECO:0008006" key="3">
    <source>
        <dbReference type="Google" id="ProtNLM"/>
    </source>
</evidence>
<dbReference type="InterPro" id="IPR013320">
    <property type="entry name" value="ConA-like_dom_sf"/>
</dbReference>
<organism evidence="1 2">
    <name type="scientific">Escherichia phage vB_EcoM_4HA13</name>
    <dbReference type="NCBI Taxonomy" id="2601675"/>
    <lineage>
        <taxon>Viruses</taxon>
        <taxon>Duplodnaviria</taxon>
        <taxon>Heunggongvirae</taxon>
        <taxon>Uroviricota</taxon>
        <taxon>Caudoviricetes</taxon>
        <taxon>Chaseviridae</taxon>
        <taxon>Cleopatravirinae</taxon>
        <taxon>Sabourvirus</taxon>
        <taxon>Sabourvirus sv4HA13</taxon>
    </lineage>
</organism>
<name>A0A7D0J9Z0_9CAUD</name>
<dbReference type="Gene3D" id="2.60.120.200">
    <property type="match status" value="1"/>
</dbReference>
<dbReference type="EMBL" id="MN136198">
    <property type="protein sequence ID" value="QEM43051.1"/>
    <property type="molecule type" value="Genomic_DNA"/>
</dbReference>
<evidence type="ECO:0000313" key="1">
    <source>
        <dbReference type="EMBL" id="QEM43051.1"/>
    </source>
</evidence>
<protein>
    <recommendedName>
        <fullName evidence="3">Tail fiber protein</fullName>
    </recommendedName>
</protein>
<dbReference type="SUPFAM" id="SSF49899">
    <property type="entry name" value="Concanavalin A-like lectins/glucanases"/>
    <property type="match status" value="1"/>
</dbReference>
<dbReference type="Pfam" id="PF13385">
    <property type="entry name" value="Laminin_G_3"/>
    <property type="match status" value="1"/>
</dbReference>
<dbReference type="Proteomes" id="UP000509770">
    <property type="component" value="Segment"/>
</dbReference>
<accession>A0A7D0J9Z0</accession>
<gene>
    <name evidence="1" type="ORF">AC4HA13_0076</name>
</gene>
<reference evidence="1" key="1">
    <citation type="submission" date="2019-07" db="EMBL/GenBank/DDBJ databases">
        <authorList>
            <person name="Lin J."/>
            <person name="Cucic S."/>
            <person name="Klem A."/>
            <person name="Kropinski A."/>
            <person name="Anany H."/>
        </authorList>
    </citation>
    <scope>NUCLEOTIDE SEQUENCE [LARGE SCALE GENOMIC DNA]</scope>
</reference>
<proteinExistence type="predicted"/>
<sequence>MLRPKLNRIWTSTNANLRRDPGDAKYIQGWISEIPTYQVLNYLQYKVDTTLLALAERGIFEWGSDVTYGLASVVWDETDKRIYVSTVGAPDKTKAPSANSAHWTPSSIQVSRASYDSIVAAINAHIADVTGNPHKLTAGRLNAYNKNETDAIVAQYRALVLAHSSDKNNPHGVTATQTGAVPSTGGTYSGDVIFNAGVFFDSGKVNKINKSGGLFLQNGAGQIGINDSGVGMVGPTNSMSKIVTEASYPGLKSAQEPDYAVPMPNFQMNCVRDISIQTGSGYVDSNFNPIFSAANGSLEITNTTQAVKYSITGSETLGSSQEWTISFDILEVTPRIPTDDNVTILIGMVNTFIYLTGSSLIRAWRSNGSISDLVQYRLTGPINTWYKVSATFKGNNITLFVNGVQVAQVTNASETSTVGGGPFRFDSYTKSADSIRTLDVRNIRLWSQTLTNKQVSNL</sequence>
<evidence type="ECO:0000313" key="2">
    <source>
        <dbReference type="Proteomes" id="UP000509770"/>
    </source>
</evidence>